<name>A0A941EUC2_9ACTN</name>
<organism evidence="2 3">
    <name type="scientific">Actinospica durhamensis</name>
    <dbReference type="NCBI Taxonomy" id="1508375"/>
    <lineage>
        <taxon>Bacteria</taxon>
        <taxon>Bacillati</taxon>
        <taxon>Actinomycetota</taxon>
        <taxon>Actinomycetes</taxon>
        <taxon>Catenulisporales</taxon>
        <taxon>Actinospicaceae</taxon>
        <taxon>Actinospica</taxon>
    </lineage>
</organism>
<reference evidence="2" key="1">
    <citation type="submission" date="2021-04" db="EMBL/GenBank/DDBJ databases">
        <title>Genome based classification of Actinospica acidithermotolerans sp. nov., an actinobacterium isolated from an Indonesian hot spring.</title>
        <authorList>
            <person name="Kusuma A.B."/>
            <person name="Putra K.E."/>
            <person name="Nafisah S."/>
            <person name="Loh J."/>
            <person name="Nouioui I."/>
            <person name="Goodfellow M."/>
        </authorList>
    </citation>
    <scope>NUCLEOTIDE SEQUENCE</scope>
    <source>
        <strain evidence="2">CSCA 57</strain>
    </source>
</reference>
<accession>A0A941EUC2</accession>
<keyword evidence="3" id="KW-1185">Reference proteome</keyword>
<gene>
    <name evidence="2" type="ORF">KDL01_25260</name>
</gene>
<feature type="compositionally biased region" description="Basic residues" evidence="1">
    <location>
        <begin position="69"/>
        <end position="80"/>
    </location>
</feature>
<proteinExistence type="predicted"/>
<feature type="region of interest" description="Disordered" evidence="1">
    <location>
        <begin position="49"/>
        <end position="80"/>
    </location>
</feature>
<dbReference type="AlphaFoldDB" id="A0A941EUC2"/>
<dbReference type="EMBL" id="JAGSOG010000151">
    <property type="protein sequence ID" value="MBR7836613.1"/>
    <property type="molecule type" value="Genomic_DNA"/>
</dbReference>
<comment type="caution">
    <text evidence="2">The sequence shown here is derived from an EMBL/GenBank/DDBJ whole genome shotgun (WGS) entry which is preliminary data.</text>
</comment>
<feature type="compositionally biased region" description="Polar residues" evidence="1">
    <location>
        <begin position="1"/>
        <end position="10"/>
    </location>
</feature>
<dbReference type="Proteomes" id="UP000675781">
    <property type="component" value="Unassembled WGS sequence"/>
</dbReference>
<evidence type="ECO:0000256" key="1">
    <source>
        <dbReference type="SAM" id="MobiDB-lite"/>
    </source>
</evidence>
<evidence type="ECO:0000313" key="2">
    <source>
        <dbReference type="EMBL" id="MBR7836613.1"/>
    </source>
</evidence>
<dbReference type="RefSeq" id="WP_212531085.1">
    <property type="nucleotide sequence ID" value="NZ_JAGSOG010000151.1"/>
</dbReference>
<feature type="region of interest" description="Disordered" evidence="1">
    <location>
        <begin position="1"/>
        <end position="27"/>
    </location>
</feature>
<protein>
    <submittedName>
        <fullName evidence="2">Uncharacterized protein</fullName>
    </submittedName>
</protein>
<sequence>MLLEGTTVTARQGDHVAPGQTAADAPLWGLNVPTSTFVRMNGGRYSCDATGAPTNWDGKGSVPVGRADPRRKRMAHSRQD</sequence>
<evidence type="ECO:0000313" key="3">
    <source>
        <dbReference type="Proteomes" id="UP000675781"/>
    </source>
</evidence>